<dbReference type="Proteomes" id="UP000184207">
    <property type="component" value="Unassembled WGS sequence"/>
</dbReference>
<dbReference type="NCBIfam" id="NF040570">
    <property type="entry name" value="guided_TnpB"/>
    <property type="match status" value="1"/>
</dbReference>
<evidence type="ECO:0000259" key="7">
    <source>
        <dbReference type="Pfam" id="PF07282"/>
    </source>
</evidence>
<dbReference type="PANTHER" id="PTHR30405:SF11">
    <property type="entry name" value="RNA-GUIDED DNA ENDONUCLEASE RV2885C-RELATED"/>
    <property type="match status" value="1"/>
</dbReference>
<dbReference type="AlphaFoldDB" id="A0A1M7RVW2"/>
<protein>
    <submittedName>
        <fullName evidence="8">Putative transposase</fullName>
    </submittedName>
</protein>
<gene>
    <name evidence="8" type="ORF">SAMN02745226_00242</name>
</gene>
<evidence type="ECO:0000313" key="9">
    <source>
        <dbReference type="Proteomes" id="UP000184207"/>
    </source>
</evidence>
<keyword evidence="4" id="KW-0238">DNA-binding</keyword>
<dbReference type="Pfam" id="PF01385">
    <property type="entry name" value="OrfB_IS605"/>
    <property type="match status" value="1"/>
</dbReference>
<evidence type="ECO:0000256" key="2">
    <source>
        <dbReference type="ARBA" id="ARBA00011044"/>
    </source>
</evidence>
<name>A0A1M7RVW2_FERGO</name>
<keyword evidence="3" id="KW-0815">Transposition</keyword>
<dbReference type="EMBL" id="FRDJ01000001">
    <property type="protein sequence ID" value="SHN50439.1"/>
    <property type="molecule type" value="Genomic_DNA"/>
</dbReference>
<evidence type="ECO:0000256" key="5">
    <source>
        <dbReference type="ARBA" id="ARBA00023172"/>
    </source>
</evidence>
<evidence type="ECO:0000256" key="3">
    <source>
        <dbReference type="ARBA" id="ARBA00022578"/>
    </source>
</evidence>
<dbReference type="InterPro" id="IPR010095">
    <property type="entry name" value="Cas12f1-like_TNB"/>
</dbReference>
<dbReference type="RefSeq" id="WP_072757455.1">
    <property type="nucleotide sequence ID" value="NZ_FRDJ01000001.1"/>
</dbReference>
<comment type="similarity">
    <text evidence="1">In the C-terminal section; belongs to the transposase 35 family.</text>
</comment>
<sequence>MSECHVRTYKLAVPSELNAICERLNKEAARIYNKTMSLIRKVKNKKGFWLSEGTVQKYILRWYEGIDMHTHSKQAIMQRYFQALRSYFANIKSNPNAKPPYKRRRYVPFVWKSTAIKLLEDGTLRLSMGGKAEPLEIKTNLLPSTIIKQATLVYDSCRYYLHLAIEVEKQEQAGSKVMAVDLGVLRPITTFDGEQVVIYSGGALNSVLRYRNKEYAKFQQMLSKCKEGSKRYKKLNRAKRNMLRKTSNQIKDIMHKITSHFIGMCLKKNVGTIVLGELTNIRENVEGNDNARQKIHQWQFRKLTQMIEHKAELFGISVIKISEAYTSKTCPVCGTQNKPNGRNYRCQSCGFEYHRDGVGAINIYKRYLGDIPVVERLASSVGVRYNPHLRGHEFNTSPWRVAMSY</sequence>
<dbReference type="InterPro" id="IPR051399">
    <property type="entry name" value="RNA-guided_DNA_endo/Transpos"/>
</dbReference>
<feature type="domain" description="Cas12f1-like TNB" evidence="7">
    <location>
        <begin position="300"/>
        <end position="363"/>
    </location>
</feature>
<organism evidence="8 9">
    <name type="scientific">Fervidobacterium gondwanense DSM 13020</name>
    <dbReference type="NCBI Taxonomy" id="1121883"/>
    <lineage>
        <taxon>Bacteria</taxon>
        <taxon>Thermotogati</taxon>
        <taxon>Thermotogota</taxon>
        <taxon>Thermotogae</taxon>
        <taxon>Thermotogales</taxon>
        <taxon>Fervidobacteriaceae</taxon>
        <taxon>Fervidobacterium</taxon>
    </lineage>
</organism>
<proteinExistence type="inferred from homology"/>
<reference evidence="9" key="1">
    <citation type="submission" date="2016-12" db="EMBL/GenBank/DDBJ databases">
        <authorList>
            <person name="Varghese N."/>
            <person name="Submissions S."/>
        </authorList>
    </citation>
    <scope>NUCLEOTIDE SEQUENCE [LARGE SCALE GENOMIC DNA]</scope>
    <source>
        <strain evidence="9">DSM 13020</strain>
    </source>
</reference>
<dbReference type="InterPro" id="IPR001959">
    <property type="entry name" value="Transposase"/>
</dbReference>
<dbReference type="PANTHER" id="PTHR30405">
    <property type="entry name" value="TRANSPOSASE"/>
    <property type="match status" value="1"/>
</dbReference>
<evidence type="ECO:0000259" key="6">
    <source>
        <dbReference type="Pfam" id="PF01385"/>
    </source>
</evidence>
<dbReference type="STRING" id="1121883.SAMN02745226_00242"/>
<comment type="similarity">
    <text evidence="2">In the N-terminal section; belongs to the transposase 2 family.</text>
</comment>
<dbReference type="GO" id="GO:0006310">
    <property type="term" value="P:DNA recombination"/>
    <property type="evidence" value="ECO:0007669"/>
    <property type="project" value="UniProtKB-KW"/>
</dbReference>
<feature type="domain" description="Probable transposase IS891/IS1136/IS1341" evidence="6">
    <location>
        <begin position="165"/>
        <end position="281"/>
    </location>
</feature>
<keyword evidence="9" id="KW-1185">Reference proteome</keyword>
<dbReference type="Pfam" id="PF07282">
    <property type="entry name" value="Cas12f1-like_TNB"/>
    <property type="match status" value="1"/>
</dbReference>
<accession>A0A1M7RVW2</accession>
<dbReference type="NCBIfam" id="TIGR01766">
    <property type="entry name" value="IS200/IS605 family accessory protein TnpB-like domain"/>
    <property type="match status" value="1"/>
</dbReference>
<evidence type="ECO:0000256" key="1">
    <source>
        <dbReference type="ARBA" id="ARBA00008761"/>
    </source>
</evidence>
<dbReference type="GO" id="GO:0003677">
    <property type="term" value="F:DNA binding"/>
    <property type="evidence" value="ECO:0007669"/>
    <property type="project" value="UniProtKB-KW"/>
</dbReference>
<dbReference type="GO" id="GO:0032196">
    <property type="term" value="P:transposition"/>
    <property type="evidence" value="ECO:0007669"/>
    <property type="project" value="UniProtKB-KW"/>
</dbReference>
<evidence type="ECO:0000313" key="8">
    <source>
        <dbReference type="EMBL" id="SHN50439.1"/>
    </source>
</evidence>
<evidence type="ECO:0000256" key="4">
    <source>
        <dbReference type="ARBA" id="ARBA00023125"/>
    </source>
</evidence>
<keyword evidence="5" id="KW-0233">DNA recombination</keyword>
<dbReference type="OrthoDB" id="38430at2"/>